<dbReference type="Gene3D" id="3.40.720.10">
    <property type="entry name" value="Alkaline Phosphatase, subunit A"/>
    <property type="match status" value="1"/>
</dbReference>
<comment type="function">
    <text evidence="4">Alkaline phosphatase with broad substrate specificity.</text>
</comment>
<comment type="catalytic activity">
    <reaction evidence="4">
        <text>a phosphate monoester + H2O = an alcohol + phosphate</text>
        <dbReference type="Rhea" id="RHEA:15017"/>
        <dbReference type="ChEBI" id="CHEBI:15377"/>
        <dbReference type="ChEBI" id="CHEBI:30879"/>
        <dbReference type="ChEBI" id="CHEBI:43474"/>
        <dbReference type="ChEBI" id="CHEBI:67140"/>
        <dbReference type="EC" id="3.1.3.1"/>
    </reaction>
</comment>
<comment type="cofactor">
    <cofactor evidence="4">
        <name>Zn(2+)</name>
        <dbReference type="ChEBI" id="CHEBI:29105"/>
    </cofactor>
    <text evidence="4">Binds 2 Zn(2+) ions.</text>
</comment>
<dbReference type="Pfam" id="PF01663">
    <property type="entry name" value="Phosphodiest"/>
    <property type="match status" value="1"/>
</dbReference>
<dbReference type="EC" id="3.1.3.1" evidence="4"/>
<proteinExistence type="predicted"/>
<dbReference type="Gene3D" id="3.30.1360.150">
    <property type="match status" value="1"/>
</dbReference>
<reference evidence="6 7" key="1">
    <citation type="submission" date="2020-12" db="EMBL/GenBank/DDBJ databases">
        <title>Sphingomonas sp.</title>
        <authorList>
            <person name="Kim M.K."/>
        </authorList>
    </citation>
    <scope>NUCLEOTIDE SEQUENCE [LARGE SCALE GENOMIC DNA]</scope>
    <source>
        <strain evidence="6 7">BT552</strain>
    </source>
</reference>
<comment type="caution">
    <text evidence="6">The sequence shown here is derived from an EMBL/GenBank/DDBJ whole genome shotgun (WGS) entry which is preliminary data.</text>
</comment>
<evidence type="ECO:0000313" key="6">
    <source>
        <dbReference type="EMBL" id="MBM6575894.1"/>
    </source>
</evidence>
<sequence length="548" mass="58363">MKAPLPAALCAALLLLSAPAAAQTAPAAAPAPFPATPPKLIVAISVDQFSADLFAQYRNHYTGGLARLLTGGVFPSGYQSHAATETCPGHSTILTGYRPANTGIIANNWIDQRVGRPDKTVYCSEDESVAGSDHNSYTVSDIHLKVPTLGERMKTADPRSRVVSVAGKDRAAVMMGGHKVDELWWWDGKTYVSYAGRAVPPVVQRTRDAVAALLAQPQAALPLPGWCKPLDRPITVGDQTLGQGRFERAAGDAKAFRASPASDAAVLAMAAGLVQDMKLGAGPAADIIAVGLSATDYIGHSRGTQGTEMCIQMDQLDQALAGFFAVLDATGVDYEVMLTADHGAHDMTERQQQRAMPMEAHIDPQVQAKALGAAIGRDLKLAGPVLLGSEGDVYLSSDLPARERPRVLAEALRRYRAMPQVAGAYDAKEVAATPMPSGAPETWTLLQKARASYDAQRSGDLLVFLKPRVTSIEVPAAYYVETHGSPWDYDRRVPILFWRKGMTGFEQPLSVETVDIMPTLAATIGLKVAGQDGRCLDLDPGPADTCSR</sequence>
<dbReference type="InterPro" id="IPR002591">
    <property type="entry name" value="Phosphodiest/P_Trfase"/>
</dbReference>
<evidence type="ECO:0000256" key="1">
    <source>
        <dbReference type="ARBA" id="ARBA00022553"/>
    </source>
</evidence>
<keyword evidence="3 5" id="KW-0732">Signal</keyword>
<feature type="signal peptide" evidence="5">
    <location>
        <begin position="1"/>
        <end position="22"/>
    </location>
</feature>
<keyword evidence="2 4" id="KW-0479">Metal-binding</keyword>
<dbReference type="CDD" id="cd16016">
    <property type="entry name" value="AP-SPAP"/>
    <property type="match status" value="1"/>
</dbReference>
<organism evidence="6 7">
    <name type="scientific">Sphingomonas longa</name>
    <dbReference type="NCBI Taxonomy" id="2778730"/>
    <lineage>
        <taxon>Bacteria</taxon>
        <taxon>Pseudomonadati</taxon>
        <taxon>Pseudomonadota</taxon>
        <taxon>Alphaproteobacteria</taxon>
        <taxon>Sphingomonadales</taxon>
        <taxon>Sphingomonadaceae</taxon>
        <taxon>Sphingomonas</taxon>
    </lineage>
</organism>
<dbReference type="RefSeq" id="WP_204196006.1">
    <property type="nucleotide sequence ID" value="NZ_JAFEMC010000001.1"/>
</dbReference>
<dbReference type="SUPFAM" id="SSF53649">
    <property type="entry name" value="Alkaline phosphatase-like"/>
    <property type="match status" value="1"/>
</dbReference>
<dbReference type="PANTHER" id="PTHR10151:SF120">
    <property type="entry name" value="BIS(5'-ADENOSYL)-TRIPHOSPHATASE"/>
    <property type="match status" value="1"/>
</dbReference>
<evidence type="ECO:0000256" key="5">
    <source>
        <dbReference type="SAM" id="SignalP"/>
    </source>
</evidence>
<evidence type="ECO:0000256" key="4">
    <source>
        <dbReference type="PIRNR" id="PIRNR031924"/>
    </source>
</evidence>
<dbReference type="InterPro" id="IPR017850">
    <property type="entry name" value="Alkaline_phosphatase_core_sf"/>
</dbReference>
<gene>
    <name evidence="6" type="ORF">ILT43_05880</name>
</gene>
<dbReference type="PANTHER" id="PTHR10151">
    <property type="entry name" value="ECTONUCLEOTIDE PYROPHOSPHATASE/PHOSPHODIESTERASE"/>
    <property type="match status" value="1"/>
</dbReference>
<evidence type="ECO:0000313" key="7">
    <source>
        <dbReference type="Proteomes" id="UP000763641"/>
    </source>
</evidence>
<keyword evidence="1" id="KW-0597">Phosphoprotein</keyword>
<protein>
    <recommendedName>
        <fullName evidence="4">Alkaline phosphatase</fullName>
        <ecNumber evidence="4">3.1.3.1</ecNumber>
    </recommendedName>
</protein>
<evidence type="ECO:0000256" key="2">
    <source>
        <dbReference type="ARBA" id="ARBA00022723"/>
    </source>
</evidence>
<keyword evidence="7" id="KW-1185">Reference proteome</keyword>
<dbReference type="Proteomes" id="UP000763641">
    <property type="component" value="Unassembled WGS sequence"/>
</dbReference>
<evidence type="ECO:0000256" key="3">
    <source>
        <dbReference type="ARBA" id="ARBA00022729"/>
    </source>
</evidence>
<accession>A0ABS2D771</accession>
<dbReference type="PIRSF" id="PIRSF031924">
    <property type="entry name" value="Pi-irrepressible_AP"/>
    <property type="match status" value="1"/>
</dbReference>
<feature type="chain" id="PRO_5046195187" description="Alkaline phosphatase" evidence="5">
    <location>
        <begin position="23"/>
        <end position="548"/>
    </location>
</feature>
<dbReference type="EMBL" id="JAFEMC010000001">
    <property type="protein sequence ID" value="MBM6575894.1"/>
    <property type="molecule type" value="Genomic_DNA"/>
</dbReference>
<name>A0ABS2D771_9SPHN</name>
<dbReference type="InterPro" id="IPR026263">
    <property type="entry name" value="Alkaline_phosphatase_prok"/>
</dbReference>
<keyword evidence="4" id="KW-0862">Zinc</keyword>